<accession>V6SIR0</accession>
<evidence type="ECO:0000313" key="1">
    <source>
        <dbReference type="EMBL" id="ESU26334.1"/>
    </source>
</evidence>
<reference evidence="1 2" key="1">
    <citation type="submission" date="2013-08" db="EMBL/GenBank/DDBJ databases">
        <title>Flavobacterium limnosediminis JC2902 genome sequencing.</title>
        <authorList>
            <person name="Lee K."/>
            <person name="Yi H."/>
            <person name="Park S."/>
            <person name="Chun J."/>
        </authorList>
    </citation>
    <scope>NUCLEOTIDE SEQUENCE [LARGE SCALE GENOMIC DNA]</scope>
    <source>
        <strain evidence="1 2">JC2902</strain>
    </source>
</reference>
<proteinExistence type="predicted"/>
<evidence type="ECO:0008006" key="3">
    <source>
        <dbReference type="Google" id="ProtNLM"/>
    </source>
</evidence>
<keyword evidence="2" id="KW-1185">Reference proteome</keyword>
<protein>
    <recommendedName>
        <fullName evidence="3">Outer membrane protein beta-barrel domain-containing protein</fullName>
    </recommendedName>
</protein>
<dbReference type="AlphaFoldDB" id="V6SIR0"/>
<dbReference type="eggNOG" id="ENOG5032U3H">
    <property type="taxonomic scope" value="Bacteria"/>
</dbReference>
<sequence>MAAVLFTIETKAQDEEKPLKPEYLRHWRIGYGLNLGLPFGNDYNFSLGADARLQYDITTKTSLAFTTGYTHLFSPDKDSGFIPAKLGFKAFLGNQYYVLGEAGGAFGTTKELGNSFLWAPGMGVATKHIDISLRYENYSDFDLGQISLRLAYGFSSKKINNYQNKKKNKKTPR</sequence>
<evidence type="ECO:0000313" key="2">
    <source>
        <dbReference type="Proteomes" id="UP000018004"/>
    </source>
</evidence>
<dbReference type="PATRIC" id="fig|1341181.4.peg.2772"/>
<comment type="caution">
    <text evidence="1">The sequence shown here is derived from an EMBL/GenBank/DDBJ whole genome shotgun (WGS) entry which is preliminary data.</text>
</comment>
<dbReference type="EMBL" id="AVGG01000019">
    <property type="protein sequence ID" value="ESU26334.1"/>
    <property type="molecule type" value="Genomic_DNA"/>
</dbReference>
<gene>
    <name evidence="1" type="ORF">FLJC2902T_28170</name>
</gene>
<dbReference type="STRING" id="1341181.FLJC2902T_28170"/>
<dbReference type="Proteomes" id="UP000018004">
    <property type="component" value="Unassembled WGS sequence"/>
</dbReference>
<organism evidence="1 2">
    <name type="scientific">Flavobacterium limnosediminis JC2902</name>
    <dbReference type="NCBI Taxonomy" id="1341181"/>
    <lineage>
        <taxon>Bacteria</taxon>
        <taxon>Pseudomonadati</taxon>
        <taxon>Bacteroidota</taxon>
        <taxon>Flavobacteriia</taxon>
        <taxon>Flavobacteriales</taxon>
        <taxon>Flavobacteriaceae</taxon>
        <taxon>Flavobacterium</taxon>
    </lineage>
</organism>
<name>V6SIR0_9FLAO</name>